<sequence length="135" mass="15159">PPLPPLPPLLLSDILTGNSRDGPRLPSHLVYVPRAGRHAFRQKNVKLVRNICAARLIVTRILQKYMDEAITKSIQKQKKVMTTSWDAMTKENREIAKTVDQESSKATAKEAYGTWLISGRTTGSSSSTPTTQWWK</sequence>
<dbReference type="Proteomes" id="UP000245956">
    <property type="component" value="Unassembled WGS sequence"/>
</dbReference>
<dbReference type="EMBL" id="LCWV01000025">
    <property type="protein sequence ID" value="PWI66331.1"/>
    <property type="molecule type" value="Genomic_DNA"/>
</dbReference>
<evidence type="ECO:0000313" key="2">
    <source>
        <dbReference type="Proteomes" id="UP000245956"/>
    </source>
</evidence>
<organism evidence="1 2">
    <name type="scientific">Purpureocillium lilacinum</name>
    <name type="common">Paecilomyces lilacinus</name>
    <dbReference type="NCBI Taxonomy" id="33203"/>
    <lineage>
        <taxon>Eukaryota</taxon>
        <taxon>Fungi</taxon>
        <taxon>Dikarya</taxon>
        <taxon>Ascomycota</taxon>
        <taxon>Pezizomycotina</taxon>
        <taxon>Sordariomycetes</taxon>
        <taxon>Hypocreomycetidae</taxon>
        <taxon>Hypocreales</taxon>
        <taxon>Ophiocordycipitaceae</taxon>
        <taxon>Purpureocillium</taxon>
    </lineage>
</organism>
<dbReference type="AlphaFoldDB" id="A0A2U3DVQ1"/>
<comment type="caution">
    <text evidence="1">The sequence shown here is derived from an EMBL/GenBank/DDBJ whole genome shotgun (WGS) entry which is preliminary data.</text>
</comment>
<name>A0A2U3DVQ1_PURLI</name>
<evidence type="ECO:0000313" key="1">
    <source>
        <dbReference type="EMBL" id="PWI66331.1"/>
    </source>
</evidence>
<protein>
    <submittedName>
        <fullName evidence="1">Uncharacterized protein</fullName>
    </submittedName>
</protein>
<proteinExistence type="predicted"/>
<gene>
    <name evidence="1" type="ORF">PCL_05029</name>
</gene>
<reference evidence="1 2" key="1">
    <citation type="journal article" date="2016" name="Front. Microbiol.">
        <title>Genome and transcriptome sequences reveal the specific parasitism of the nematophagous Purpureocillium lilacinum 36-1.</title>
        <authorList>
            <person name="Xie J."/>
            <person name="Li S."/>
            <person name="Mo C."/>
            <person name="Xiao X."/>
            <person name="Peng D."/>
            <person name="Wang G."/>
            <person name="Xiao Y."/>
        </authorList>
    </citation>
    <scope>NUCLEOTIDE SEQUENCE [LARGE SCALE GENOMIC DNA]</scope>
    <source>
        <strain evidence="1 2">36-1</strain>
    </source>
</reference>
<accession>A0A2U3DVQ1</accession>
<feature type="non-terminal residue" evidence="1">
    <location>
        <position position="1"/>
    </location>
</feature>